<organism evidence="2 3">
    <name type="scientific">Antarcticibacterium arcticum</name>
    <dbReference type="NCBI Taxonomy" id="2585771"/>
    <lineage>
        <taxon>Bacteria</taxon>
        <taxon>Pseudomonadati</taxon>
        <taxon>Bacteroidota</taxon>
        <taxon>Flavobacteriia</taxon>
        <taxon>Flavobacteriales</taxon>
        <taxon>Flavobacteriaceae</taxon>
        <taxon>Antarcticibacterium</taxon>
    </lineage>
</organism>
<dbReference type="KEGG" id="anp:FK178_15145"/>
<evidence type="ECO:0000313" key="3">
    <source>
        <dbReference type="Proteomes" id="UP000321954"/>
    </source>
</evidence>
<accession>A0A5B8YRZ2</accession>
<protein>
    <submittedName>
        <fullName evidence="2">Hemerythrin domain-containing protein</fullName>
    </submittedName>
</protein>
<dbReference type="Proteomes" id="UP000321954">
    <property type="component" value="Chromosome"/>
</dbReference>
<keyword evidence="3" id="KW-1185">Reference proteome</keyword>
<feature type="domain" description="Hemerythrin-like" evidence="1">
    <location>
        <begin position="35"/>
        <end position="162"/>
    </location>
</feature>
<proteinExistence type="predicted"/>
<dbReference type="OrthoDB" id="1494282at2"/>
<sequence>MKFWKYLIPLLLLPGSCGDKEEARIPQFTAEVPSQILKEHTYFLNQLKPLTAYEDSTGIVARELYNLLEFHFKEEEDYVLPPLGILQLLANGELPEESGKILKLTEKFRKNESVMLAEHQMIKHFMSKMMNYAATENPGEISGYEKELEKHSELEETILFPTVLLIGEYLKLKEREFDN</sequence>
<evidence type="ECO:0000259" key="1">
    <source>
        <dbReference type="Pfam" id="PF01814"/>
    </source>
</evidence>
<dbReference type="AlphaFoldDB" id="A0A5B8YRZ2"/>
<dbReference type="InterPro" id="IPR012312">
    <property type="entry name" value="Hemerythrin-like"/>
</dbReference>
<dbReference type="Gene3D" id="1.20.120.520">
    <property type="entry name" value="nmb1532 protein domain like"/>
    <property type="match status" value="1"/>
</dbReference>
<dbReference type="EMBL" id="CP042476">
    <property type="protein sequence ID" value="QED38969.1"/>
    <property type="molecule type" value="Genomic_DNA"/>
</dbReference>
<dbReference type="Pfam" id="PF01814">
    <property type="entry name" value="Hemerythrin"/>
    <property type="match status" value="1"/>
</dbReference>
<gene>
    <name evidence="2" type="ORF">FK178_15145</name>
</gene>
<dbReference type="RefSeq" id="WP_146837175.1">
    <property type="nucleotide sequence ID" value="NZ_CP042476.1"/>
</dbReference>
<name>A0A5B8YRZ2_9FLAO</name>
<evidence type="ECO:0000313" key="2">
    <source>
        <dbReference type="EMBL" id="QED38969.1"/>
    </source>
</evidence>
<reference evidence="2 3" key="1">
    <citation type="submission" date="2019-08" db="EMBL/GenBank/DDBJ databases">
        <title>Antarcticibacterium arcticum sp. nov., a bacterium isolated from marine sediment of the Canadian Beaufort Sea.</title>
        <authorList>
            <person name="Lee Y.M."/>
            <person name="Baek K."/>
            <person name="Lee D.-H."/>
            <person name="Shin S.C."/>
            <person name="Jin Y.K."/>
            <person name="Park Y."/>
        </authorList>
    </citation>
    <scope>NUCLEOTIDE SEQUENCE [LARGE SCALE GENOMIC DNA]</scope>
    <source>
        <strain evidence="2 3">PAMC 28998</strain>
    </source>
</reference>